<dbReference type="Pfam" id="PF04082">
    <property type="entry name" value="Fungal_trans"/>
    <property type="match status" value="1"/>
</dbReference>
<dbReference type="eggNOG" id="ENOG502QTKQ">
    <property type="taxonomic scope" value="Eukaryota"/>
</dbReference>
<feature type="domain" description="Xylanolytic transcriptional activator regulatory" evidence="3">
    <location>
        <begin position="16"/>
        <end position="123"/>
    </location>
</feature>
<keyword evidence="5" id="KW-1185">Reference proteome</keyword>
<evidence type="ECO:0000259" key="3">
    <source>
        <dbReference type="Pfam" id="PF04082"/>
    </source>
</evidence>
<evidence type="ECO:0000256" key="2">
    <source>
        <dbReference type="SAM" id="MobiDB-lite"/>
    </source>
</evidence>
<dbReference type="GO" id="GO:0003677">
    <property type="term" value="F:DNA binding"/>
    <property type="evidence" value="ECO:0007669"/>
    <property type="project" value="InterPro"/>
</dbReference>
<dbReference type="PANTHER" id="PTHR46910:SF12">
    <property type="entry name" value="REGULATORY PROTEIN CAT8"/>
    <property type="match status" value="1"/>
</dbReference>
<proteinExistence type="predicted"/>
<dbReference type="Proteomes" id="UP000019373">
    <property type="component" value="Unassembled WGS sequence"/>
</dbReference>
<protein>
    <recommendedName>
        <fullName evidence="3">Xylanolytic transcriptional activator regulatory domain-containing protein</fullName>
    </recommendedName>
</protein>
<keyword evidence="1" id="KW-0539">Nucleus</keyword>
<gene>
    <name evidence="4" type="ORF">EPUS_02619</name>
</gene>
<dbReference type="GO" id="GO:0008270">
    <property type="term" value="F:zinc ion binding"/>
    <property type="evidence" value="ECO:0007669"/>
    <property type="project" value="InterPro"/>
</dbReference>
<feature type="compositionally biased region" description="Polar residues" evidence="2">
    <location>
        <begin position="240"/>
        <end position="251"/>
    </location>
</feature>
<dbReference type="EMBL" id="KE720681">
    <property type="protein sequence ID" value="ERF76908.1"/>
    <property type="molecule type" value="Genomic_DNA"/>
</dbReference>
<name>U1GWN7_ENDPU</name>
<dbReference type="GO" id="GO:0006351">
    <property type="term" value="P:DNA-templated transcription"/>
    <property type="evidence" value="ECO:0007669"/>
    <property type="project" value="InterPro"/>
</dbReference>
<organism evidence="4 5">
    <name type="scientific">Endocarpon pusillum (strain Z07020 / HMAS-L-300199)</name>
    <name type="common">Lichen-forming fungus</name>
    <dbReference type="NCBI Taxonomy" id="1263415"/>
    <lineage>
        <taxon>Eukaryota</taxon>
        <taxon>Fungi</taxon>
        <taxon>Dikarya</taxon>
        <taxon>Ascomycota</taxon>
        <taxon>Pezizomycotina</taxon>
        <taxon>Eurotiomycetes</taxon>
        <taxon>Chaetothyriomycetidae</taxon>
        <taxon>Verrucariales</taxon>
        <taxon>Verrucariaceae</taxon>
        <taxon>Endocarpon</taxon>
    </lineage>
</organism>
<evidence type="ECO:0000313" key="5">
    <source>
        <dbReference type="Proteomes" id="UP000019373"/>
    </source>
</evidence>
<reference evidence="5" key="1">
    <citation type="journal article" date="2014" name="BMC Genomics">
        <title>Genome characteristics reveal the impact of lichenization on lichen-forming fungus Endocarpon pusillum Hedwig (Verrucariales, Ascomycota).</title>
        <authorList>
            <person name="Wang Y.-Y."/>
            <person name="Liu B."/>
            <person name="Zhang X.-Y."/>
            <person name="Zhou Q.-M."/>
            <person name="Zhang T."/>
            <person name="Li H."/>
            <person name="Yu Y.-F."/>
            <person name="Zhang X.-L."/>
            <person name="Hao X.-Y."/>
            <person name="Wang M."/>
            <person name="Wang L."/>
            <person name="Wei J.-C."/>
        </authorList>
    </citation>
    <scope>NUCLEOTIDE SEQUENCE [LARGE SCALE GENOMIC DNA]</scope>
    <source>
        <strain evidence="5">Z07020 / HMAS-L-300199</strain>
    </source>
</reference>
<accession>U1GWN7</accession>
<evidence type="ECO:0000313" key="4">
    <source>
        <dbReference type="EMBL" id="ERF76908.1"/>
    </source>
</evidence>
<dbReference type="InterPro" id="IPR050987">
    <property type="entry name" value="AtrR-like"/>
</dbReference>
<dbReference type="OrthoDB" id="10001928at2759"/>
<dbReference type="GeneID" id="19237672"/>
<feature type="compositionally biased region" description="Polar residues" evidence="2">
    <location>
        <begin position="259"/>
        <end position="270"/>
    </location>
</feature>
<dbReference type="RefSeq" id="XP_007785733.1">
    <property type="nucleotide sequence ID" value="XM_007787543.1"/>
</dbReference>
<evidence type="ECO:0000256" key="1">
    <source>
        <dbReference type="ARBA" id="ARBA00023242"/>
    </source>
</evidence>
<dbReference type="HOGENOM" id="CLU_946749_0_0_1"/>
<dbReference type="CDD" id="cd12148">
    <property type="entry name" value="fungal_TF_MHR"/>
    <property type="match status" value="1"/>
</dbReference>
<dbReference type="InterPro" id="IPR007219">
    <property type="entry name" value="XnlR_reg_dom"/>
</dbReference>
<sequence length="294" mass="32722">MDLHHIQKYCWLNCLELETRKKVFWCQYTLEKCISASSGAPTLIRELEVSTEYPSDVDDGNLIEQGFLPGLSGELTKITSALAFFKICRILSRALDQLVPASVAYWLSISDMKSISDELDQWLKCIPTHLRMKFLNDEPSTGVITDRSPLLPKLRRRPLLTLSEGSDGKFQQRVGPELRGYGQLEVACVRWIVERRLARSDLPIPSGVVVSTLTNPHDWLDQEWPVGAIDLPTKGLASQSVLSTSQESMTSGGEDFSGCGSNDGSSSPEQTDVLDVGRRSLKGIPMLKHDKFPN</sequence>
<dbReference type="AlphaFoldDB" id="U1GWN7"/>
<dbReference type="GO" id="GO:0003700">
    <property type="term" value="F:DNA-binding transcription factor activity"/>
    <property type="evidence" value="ECO:0007669"/>
    <property type="project" value="InterPro"/>
</dbReference>
<dbReference type="PANTHER" id="PTHR46910">
    <property type="entry name" value="TRANSCRIPTION FACTOR PDR1"/>
    <property type="match status" value="1"/>
</dbReference>
<feature type="region of interest" description="Disordered" evidence="2">
    <location>
        <begin position="240"/>
        <end position="282"/>
    </location>
</feature>